<dbReference type="Pfam" id="PF00294">
    <property type="entry name" value="PfkB"/>
    <property type="match status" value="1"/>
</dbReference>
<dbReference type="Gene3D" id="3.40.1190.20">
    <property type="match status" value="1"/>
</dbReference>
<evidence type="ECO:0000256" key="3">
    <source>
        <dbReference type="ARBA" id="ARBA00022777"/>
    </source>
</evidence>
<reference evidence="6" key="1">
    <citation type="submission" date="2022-01" db="EMBL/GenBank/DDBJ databases">
        <title>Paenibacillus spongiae sp. nov., isolated from marine sponge.</title>
        <authorList>
            <person name="Li Z."/>
            <person name="Zhang M."/>
        </authorList>
    </citation>
    <scope>NUCLEOTIDE SEQUENCE</scope>
    <source>
        <strain evidence="6">PHS-Z3</strain>
    </source>
</reference>
<dbReference type="PRINTS" id="PR00990">
    <property type="entry name" value="RIBOKINASE"/>
</dbReference>
<dbReference type="Proteomes" id="UP001057877">
    <property type="component" value="Chromosome"/>
</dbReference>
<dbReference type="GO" id="GO:0016301">
    <property type="term" value="F:kinase activity"/>
    <property type="evidence" value="ECO:0007669"/>
    <property type="project" value="UniProtKB-KW"/>
</dbReference>
<evidence type="ECO:0000313" key="6">
    <source>
        <dbReference type="EMBL" id="UVI28917.1"/>
    </source>
</evidence>
<dbReference type="InterPro" id="IPR029056">
    <property type="entry name" value="Ribokinase-like"/>
</dbReference>
<dbReference type="InterPro" id="IPR002139">
    <property type="entry name" value="Ribo/fructo_kinase"/>
</dbReference>
<keyword evidence="7" id="KW-1185">Reference proteome</keyword>
<keyword evidence="2 4" id="KW-0808">Transferase</keyword>
<proteinExistence type="inferred from homology"/>
<protein>
    <submittedName>
        <fullName evidence="6">Carbohydrate kinase family protein</fullName>
    </submittedName>
</protein>
<dbReference type="PROSITE" id="PS00584">
    <property type="entry name" value="PFKB_KINASES_2"/>
    <property type="match status" value="1"/>
</dbReference>
<dbReference type="InterPro" id="IPR011611">
    <property type="entry name" value="PfkB_dom"/>
</dbReference>
<dbReference type="RefSeq" id="WP_258385004.1">
    <property type="nucleotide sequence ID" value="NZ_CP091430.1"/>
</dbReference>
<sequence length="319" mass="34700">MKKFDAIVIGDVNIDLVVVGYDRPPLPGQEIFVDNIMTHLGGGAALFSLSLAKLGLKLAFNGILGDDYYGRFLMKQFEQYGIDTSYINLSQTANTGISIALHPEKDRSFITYAGSNAQLSLRQLDRSSVAEGRHVHLTCYKGSANHADYMETVMELKKLGVTLSFDTGWDDTGEWYRGILDLAAQIDVFFMNETEAMHYTRCATVEEAITHLARHGKHVVVKLGSKGAMAIVDGKRIYHPGFQVEARDTTGAGDSFNAGYIYGYLTGKEPAECLVYGNACGALSVSAYGGSTGTLDHEAMLRFIAGHTDASALQEEARG</sequence>
<feature type="domain" description="Carbohydrate kinase PfkB" evidence="5">
    <location>
        <begin position="6"/>
        <end position="292"/>
    </location>
</feature>
<dbReference type="PANTHER" id="PTHR10584:SF166">
    <property type="entry name" value="RIBOKINASE"/>
    <property type="match status" value="1"/>
</dbReference>
<evidence type="ECO:0000256" key="1">
    <source>
        <dbReference type="ARBA" id="ARBA00010688"/>
    </source>
</evidence>
<dbReference type="EMBL" id="CP091430">
    <property type="protein sequence ID" value="UVI28917.1"/>
    <property type="molecule type" value="Genomic_DNA"/>
</dbReference>
<name>A0ABY5S7V7_9BACL</name>
<gene>
    <name evidence="6" type="ORF">L1F29_26275</name>
</gene>
<keyword evidence="3 4" id="KW-0418">Kinase</keyword>
<comment type="similarity">
    <text evidence="1 4">Belongs to the carbohydrate kinase PfkB family.</text>
</comment>
<evidence type="ECO:0000313" key="7">
    <source>
        <dbReference type="Proteomes" id="UP001057877"/>
    </source>
</evidence>
<evidence type="ECO:0000256" key="4">
    <source>
        <dbReference type="RuleBase" id="RU003704"/>
    </source>
</evidence>
<dbReference type="CDD" id="cd01166">
    <property type="entry name" value="KdgK"/>
    <property type="match status" value="1"/>
</dbReference>
<accession>A0ABY5S7V7</accession>
<evidence type="ECO:0000256" key="2">
    <source>
        <dbReference type="ARBA" id="ARBA00022679"/>
    </source>
</evidence>
<dbReference type="InterPro" id="IPR002173">
    <property type="entry name" value="Carboh/pur_kinase_PfkB_CS"/>
</dbReference>
<evidence type="ECO:0000259" key="5">
    <source>
        <dbReference type="Pfam" id="PF00294"/>
    </source>
</evidence>
<organism evidence="6 7">
    <name type="scientific">Paenibacillus spongiae</name>
    <dbReference type="NCBI Taxonomy" id="2909671"/>
    <lineage>
        <taxon>Bacteria</taxon>
        <taxon>Bacillati</taxon>
        <taxon>Bacillota</taxon>
        <taxon>Bacilli</taxon>
        <taxon>Bacillales</taxon>
        <taxon>Paenibacillaceae</taxon>
        <taxon>Paenibacillus</taxon>
    </lineage>
</organism>
<dbReference type="SUPFAM" id="SSF53613">
    <property type="entry name" value="Ribokinase-like"/>
    <property type="match status" value="1"/>
</dbReference>
<dbReference type="PANTHER" id="PTHR10584">
    <property type="entry name" value="SUGAR KINASE"/>
    <property type="match status" value="1"/>
</dbReference>